<evidence type="ECO:0000313" key="1">
    <source>
        <dbReference type="EMBL" id="KAF2191007.1"/>
    </source>
</evidence>
<dbReference type="EMBL" id="ML994617">
    <property type="protein sequence ID" value="KAF2191007.1"/>
    <property type="molecule type" value="Genomic_DNA"/>
</dbReference>
<dbReference type="Proteomes" id="UP000800200">
    <property type="component" value="Unassembled WGS sequence"/>
</dbReference>
<dbReference type="OrthoDB" id="3931922at2759"/>
<keyword evidence="2" id="KW-1185">Reference proteome</keyword>
<dbReference type="AlphaFoldDB" id="A0A6A6EG25"/>
<proteinExistence type="predicted"/>
<name>A0A6A6EG25_9PEZI</name>
<reference evidence="1" key="1">
    <citation type="journal article" date="2020" name="Stud. Mycol.">
        <title>101 Dothideomycetes genomes: a test case for predicting lifestyles and emergence of pathogens.</title>
        <authorList>
            <person name="Haridas S."/>
            <person name="Albert R."/>
            <person name="Binder M."/>
            <person name="Bloem J."/>
            <person name="Labutti K."/>
            <person name="Salamov A."/>
            <person name="Andreopoulos B."/>
            <person name="Baker S."/>
            <person name="Barry K."/>
            <person name="Bills G."/>
            <person name="Bluhm B."/>
            <person name="Cannon C."/>
            <person name="Castanera R."/>
            <person name="Culley D."/>
            <person name="Daum C."/>
            <person name="Ezra D."/>
            <person name="Gonzalez J."/>
            <person name="Henrissat B."/>
            <person name="Kuo A."/>
            <person name="Liang C."/>
            <person name="Lipzen A."/>
            <person name="Lutzoni F."/>
            <person name="Magnuson J."/>
            <person name="Mondo S."/>
            <person name="Nolan M."/>
            <person name="Ohm R."/>
            <person name="Pangilinan J."/>
            <person name="Park H.-J."/>
            <person name="Ramirez L."/>
            <person name="Alfaro M."/>
            <person name="Sun H."/>
            <person name="Tritt A."/>
            <person name="Yoshinaga Y."/>
            <person name="Zwiers L.-H."/>
            <person name="Turgeon B."/>
            <person name="Goodwin S."/>
            <person name="Spatafora J."/>
            <person name="Crous P."/>
            <person name="Grigoriev I."/>
        </authorList>
    </citation>
    <scope>NUCLEOTIDE SEQUENCE</scope>
    <source>
        <strain evidence="1">CBS 207.26</strain>
    </source>
</reference>
<sequence>MRDISLPVTCQPDAKAHFMLTGKPRDVRRRTQIRTLLISDLCSAFLQMAWVWDTCDAYRLTQVTLENYLMEIFGNYKFYTKVVNGSYMFWIPEKLTEDDRKALRARRYGNNES</sequence>
<organism evidence="1 2">
    <name type="scientific">Zopfia rhizophila CBS 207.26</name>
    <dbReference type="NCBI Taxonomy" id="1314779"/>
    <lineage>
        <taxon>Eukaryota</taxon>
        <taxon>Fungi</taxon>
        <taxon>Dikarya</taxon>
        <taxon>Ascomycota</taxon>
        <taxon>Pezizomycotina</taxon>
        <taxon>Dothideomycetes</taxon>
        <taxon>Dothideomycetes incertae sedis</taxon>
        <taxon>Zopfiaceae</taxon>
        <taxon>Zopfia</taxon>
    </lineage>
</organism>
<gene>
    <name evidence="1" type="ORF">K469DRAFT_719966</name>
</gene>
<protein>
    <submittedName>
        <fullName evidence="1">Uncharacterized protein</fullName>
    </submittedName>
</protein>
<accession>A0A6A6EG25</accession>
<evidence type="ECO:0000313" key="2">
    <source>
        <dbReference type="Proteomes" id="UP000800200"/>
    </source>
</evidence>